<dbReference type="EMBL" id="JAKROA010000001">
    <property type="protein sequence ID" value="KAL5112156.1"/>
    <property type="molecule type" value="Genomic_DNA"/>
</dbReference>
<sequence length="139" mass="15095">MPLSQIMASTLTPEMDKVRKASLSVLKNAYCAYSGFPVAVALLDPEGRIFKALTAGVKDFVAMAVAVDRDEFATPCEGGDEIEVVLFSRPAKNGHQTGTDSPRTVSVCFCWATRLSLHIRLQKAISKHISIDSIREPQG</sequence>
<dbReference type="SUPFAM" id="SSF53927">
    <property type="entry name" value="Cytidine deaminase-like"/>
    <property type="match status" value="1"/>
</dbReference>
<dbReference type="Proteomes" id="UP001651158">
    <property type="component" value="Unassembled WGS sequence"/>
</dbReference>
<evidence type="ECO:0000313" key="2">
    <source>
        <dbReference type="Proteomes" id="UP001651158"/>
    </source>
</evidence>
<accession>A0ABR4QQY8</accession>
<dbReference type="InterPro" id="IPR016193">
    <property type="entry name" value="Cytidine_deaminase-like"/>
</dbReference>
<proteinExistence type="predicted"/>
<comment type="caution">
    <text evidence="1">The sequence shown here is derived from an EMBL/GenBank/DDBJ whole genome shotgun (WGS) entry which is preliminary data.</text>
</comment>
<name>A0ABR4QQY8_9CEST</name>
<dbReference type="CDD" id="cd01283">
    <property type="entry name" value="cytidine_deaminase"/>
    <property type="match status" value="1"/>
</dbReference>
<dbReference type="Gene3D" id="3.40.140.10">
    <property type="entry name" value="Cytidine Deaminase, domain 2"/>
    <property type="match status" value="1"/>
</dbReference>
<gene>
    <name evidence="1" type="ORF">TcWFU_005469</name>
</gene>
<protein>
    <submittedName>
        <fullName evidence="1">Cytidine deaminase</fullName>
    </submittedName>
</protein>
<reference evidence="1 2" key="1">
    <citation type="journal article" date="2022" name="Front. Cell. Infect. Microbiol.">
        <title>The Genomes of Two Strains of Taenia crassiceps the Animal Model for the Study of Human Cysticercosis.</title>
        <authorList>
            <person name="Bobes R.J."/>
            <person name="Estrada K."/>
            <person name="Rios-Valencia D.G."/>
            <person name="Calderon-Gallegos A."/>
            <person name="de la Torre P."/>
            <person name="Carrero J.C."/>
            <person name="Sanchez-Flores A."/>
            <person name="Laclette J.P."/>
        </authorList>
    </citation>
    <scope>NUCLEOTIDE SEQUENCE [LARGE SCALE GENOMIC DNA]</scope>
    <source>
        <strain evidence="1">WFUcys</strain>
    </source>
</reference>
<keyword evidence="2" id="KW-1185">Reference proteome</keyword>
<organism evidence="1 2">
    <name type="scientific">Taenia crassiceps</name>
    <dbReference type="NCBI Taxonomy" id="6207"/>
    <lineage>
        <taxon>Eukaryota</taxon>
        <taxon>Metazoa</taxon>
        <taxon>Spiralia</taxon>
        <taxon>Lophotrochozoa</taxon>
        <taxon>Platyhelminthes</taxon>
        <taxon>Cestoda</taxon>
        <taxon>Eucestoda</taxon>
        <taxon>Cyclophyllidea</taxon>
        <taxon>Taeniidae</taxon>
        <taxon>Taenia</taxon>
    </lineage>
</organism>
<evidence type="ECO:0000313" key="1">
    <source>
        <dbReference type="EMBL" id="KAL5112156.1"/>
    </source>
</evidence>